<evidence type="ECO:0000313" key="8">
    <source>
        <dbReference type="Proteomes" id="UP001589767"/>
    </source>
</evidence>
<evidence type="ECO:0000256" key="3">
    <source>
        <dbReference type="ARBA" id="ARBA00022729"/>
    </source>
</evidence>
<evidence type="ECO:0000256" key="5">
    <source>
        <dbReference type="SAM" id="SignalP"/>
    </source>
</evidence>
<comment type="similarity">
    <text evidence="2 4">Belongs to the bacterial solute-binding protein 3 family.</text>
</comment>
<evidence type="ECO:0000313" key="7">
    <source>
        <dbReference type="EMBL" id="MFC0309937.1"/>
    </source>
</evidence>
<dbReference type="PROSITE" id="PS01039">
    <property type="entry name" value="SBP_BACTERIAL_3"/>
    <property type="match status" value="1"/>
</dbReference>
<comment type="caution">
    <text evidence="7">The sequence shown here is derived from an EMBL/GenBank/DDBJ whole genome shotgun (WGS) entry which is preliminary data.</text>
</comment>
<dbReference type="PANTHER" id="PTHR35936">
    <property type="entry name" value="MEMBRANE-BOUND LYTIC MUREIN TRANSGLYCOSYLASE F"/>
    <property type="match status" value="1"/>
</dbReference>
<gene>
    <name evidence="7" type="ORF">ACFFHK_09530</name>
</gene>
<dbReference type="SUPFAM" id="SSF53850">
    <property type="entry name" value="Periplasmic binding protein-like II"/>
    <property type="match status" value="1"/>
</dbReference>
<feature type="chain" id="PRO_5045808762" evidence="5">
    <location>
        <begin position="28"/>
        <end position="272"/>
    </location>
</feature>
<organism evidence="7 8">
    <name type="scientific">Gallibacterium trehalosifermentans</name>
    <dbReference type="NCBI Taxonomy" id="516935"/>
    <lineage>
        <taxon>Bacteria</taxon>
        <taxon>Pseudomonadati</taxon>
        <taxon>Pseudomonadota</taxon>
        <taxon>Gammaproteobacteria</taxon>
        <taxon>Pasteurellales</taxon>
        <taxon>Pasteurellaceae</taxon>
        <taxon>Gallibacterium</taxon>
    </lineage>
</organism>
<dbReference type="RefSeq" id="WP_382371849.1">
    <property type="nucleotide sequence ID" value="NZ_JBHLWB010000010.1"/>
</dbReference>
<accession>A0ABV6H2T9</accession>
<comment type="subcellular location">
    <subcellularLocation>
        <location evidence="1">Cell envelope</location>
    </subcellularLocation>
</comment>
<feature type="domain" description="Solute-binding protein family 3/N-terminal" evidence="6">
    <location>
        <begin position="46"/>
        <end position="267"/>
    </location>
</feature>
<dbReference type="PANTHER" id="PTHR35936:SF35">
    <property type="entry name" value="L-CYSTINE-BINDING PROTEIN TCYJ"/>
    <property type="match status" value="1"/>
</dbReference>
<evidence type="ECO:0000256" key="2">
    <source>
        <dbReference type="ARBA" id="ARBA00010333"/>
    </source>
</evidence>
<reference evidence="7 8" key="1">
    <citation type="submission" date="2024-09" db="EMBL/GenBank/DDBJ databases">
        <authorList>
            <person name="Sun Q."/>
            <person name="Mori K."/>
        </authorList>
    </citation>
    <scope>NUCLEOTIDE SEQUENCE [LARGE SCALE GENOMIC DNA]</scope>
    <source>
        <strain evidence="7 8">CCM 7539</strain>
    </source>
</reference>
<feature type="signal peptide" evidence="5">
    <location>
        <begin position="1"/>
        <end position="27"/>
    </location>
</feature>
<dbReference type="Gene3D" id="3.40.190.10">
    <property type="entry name" value="Periplasmic binding protein-like II"/>
    <property type="match status" value="2"/>
</dbReference>
<evidence type="ECO:0000259" key="6">
    <source>
        <dbReference type="SMART" id="SM00062"/>
    </source>
</evidence>
<dbReference type="Proteomes" id="UP001589767">
    <property type="component" value="Unassembled WGS sequence"/>
</dbReference>
<evidence type="ECO:0000256" key="1">
    <source>
        <dbReference type="ARBA" id="ARBA00004196"/>
    </source>
</evidence>
<protein>
    <submittedName>
        <fullName evidence="7">Transporter substrate-binding domain-containing protein</fullName>
    </submittedName>
</protein>
<keyword evidence="8" id="KW-1185">Reference proteome</keyword>
<sequence>MKTAIKHYIKGTFFLSLGLIFAQSTFALTNDEAAADLAKRVNEKGTIVVGTEGTYPPFTYHDESGKLTGYDVELTRLVAQELGVKVEFKETQWDAMLSGLNNHRFDLVANQVGLTTPERRAKYDKTAEYSYSGAVIVARKGEQRVKDWADLKGLKSAQSFTSNYGELAVKNGAEIVGIDGLAQAIQLVLQKRADVTLNDRLAVLDFLHKHPNANLEIVLRDKSQPVGSGFVFNKGNQAVIEKFNVALKKLKKEGKLKELSIQFFGEDVSVLE</sequence>
<evidence type="ECO:0000256" key="4">
    <source>
        <dbReference type="RuleBase" id="RU003744"/>
    </source>
</evidence>
<name>A0ABV6H2T9_9PAST</name>
<keyword evidence="3 5" id="KW-0732">Signal</keyword>
<proteinExistence type="inferred from homology"/>
<dbReference type="EMBL" id="JBHLWB010000010">
    <property type="protein sequence ID" value="MFC0309937.1"/>
    <property type="molecule type" value="Genomic_DNA"/>
</dbReference>
<dbReference type="InterPro" id="IPR001638">
    <property type="entry name" value="Solute-binding_3/MltF_N"/>
</dbReference>
<dbReference type="InterPro" id="IPR018313">
    <property type="entry name" value="SBP_3_CS"/>
</dbReference>
<dbReference type="SMART" id="SM00062">
    <property type="entry name" value="PBPb"/>
    <property type="match status" value="1"/>
</dbReference>
<dbReference type="Pfam" id="PF00497">
    <property type="entry name" value="SBP_bac_3"/>
    <property type="match status" value="1"/>
</dbReference>